<proteinExistence type="predicted"/>
<sequence>MVRFDQMTKRGDRANGMLDVSESAEKYIIHDTLTTSENQNNHDRQGCLQKVKYLLADSNGSSPILLSNGSSLSTNRT</sequence>
<organism evidence="1 2">
    <name type="scientific">Nesidiocoris tenuis</name>
    <dbReference type="NCBI Taxonomy" id="355587"/>
    <lineage>
        <taxon>Eukaryota</taxon>
        <taxon>Metazoa</taxon>
        <taxon>Ecdysozoa</taxon>
        <taxon>Arthropoda</taxon>
        <taxon>Hexapoda</taxon>
        <taxon>Insecta</taxon>
        <taxon>Pterygota</taxon>
        <taxon>Neoptera</taxon>
        <taxon>Paraneoptera</taxon>
        <taxon>Hemiptera</taxon>
        <taxon>Heteroptera</taxon>
        <taxon>Panheteroptera</taxon>
        <taxon>Cimicomorpha</taxon>
        <taxon>Miridae</taxon>
        <taxon>Dicyphina</taxon>
        <taxon>Nesidiocoris</taxon>
    </lineage>
</organism>
<keyword evidence="2" id="KW-1185">Reference proteome</keyword>
<name>A0A6H5GMV1_9HEMI</name>
<gene>
    <name evidence="1" type="ORF">NTEN_LOCUS9867</name>
</gene>
<dbReference type="EMBL" id="CADCXU010014921">
    <property type="protein sequence ID" value="CAB0004390.1"/>
    <property type="molecule type" value="Genomic_DNA"/>
</dbReference>
<feature type="non-terminal residue" evidence="1">
    <location>
        <position position="77"/>
    </location>
</feature>
<dbReference type="Proteomes" id="UP000479000">
    <property type="component" value="Unassembled WGS sequence"/>
</dbReference>
<reference evidence="1 2" key="1">
    <citation type="submission" date="2020-02" db="EMBL/GenBank/DDBJ databases">
        <authorList>
            <person name="Ferguson B K."/>
        </authorList>
    </citation>
    <scope>NUCLEOTIDE SEQUENCE [LARGE SCALE GENOMIC DNA]</scope>
</reference>
<protein>
    <submittedName>
        <fullName evidence="1">Uncharacterized protein</fullName>
    </submittedName>
</protein>
<accession>A0A6H5GMV1</accession>
<evidence type="ECO:0000313" key="1">
    <source>
        <dbReference type="EMBL" id="CAB0004390.1"/>
    </source>
</evidence>
<dbReference type="AlphaFoldDB" id="A0A6H5GMV1"/>
<evidence type="ECO:0000313" key="2">
    <source>
        <dbReference type="Proteomes" id="UP000479000"/>
    </source>
</evidence>